<accession>A0A1X9PVZ1</accession>
<geneLocation type="chloroplast" evidence="4"/>
<gene>
    <name evidence="4" type="primary">ycf80</name>
</gene>
<evidence type="ECO:0000256" key="3">
    <source>
        <dbReference type="ARBA" id="ARBA00022640"/>
    </source>
</evidence>
<evidence type="ECO:0000256" key="1">
    <source>
        <dbReference type="ARBA" id="ARBA00004229"/>
    </source>
</evidence>
<organism evidence="4">
    <name type="scientific">Corynoplastis japonica</name>
    <dbReference type="NCBI Taxonomy" id="700918"/>
    <lineage>
        <taxon>Eukaryota</taxon>
        <taxon>Rhodophyta</taxon>
        <taxon>Rhodellophyceae</taxon>
        <taxon>Rhodellales</taxon>
        <taxon>Rhodellaceae</taxon>
        <taxon>Corynoplastis</taxon>
    </lineage>
</organism>
<dbReference type="InterPro" id="IPR007378">
    <property type="entry name" value="Tic22-like"/>
</dbReference>
<sequence length="417" mass="49644">MILPLKENDYYPPSPVPRKSKTINIQELTRNYFEQTIIFSPLDKKGEPSVLERDRNQISRDCLTQKINFELPRNFLHNSITNRLRTGKQITYAWKKGINLPFPKQDHQLIVKSNRFDFPTIKQEQIINKLRNFPVFVVSNGFKELVIGYSQNEYKKNYYEKIYDLYDNYFLWTKDKYPSSLGFFFFNPNDALELEKTMYNRQPYSSKELCIKTNAISLHKAYALNRTSSPRVQFKFVPDLDELGKLLKEYKYDSNIRFHPKQYHGRSFFQGQPIYMIQPNWIQKLNNKKILKEYNTLFKAKSENSTVIFISRDSAYLGWKKFRTVNPKLNLPKKPPLIVYNFESFINDYECDSNKASTDLVLVTNHDAYNYFDKLKMNQNSETSFEALSNKFNTNFLFLKIWIKRILWSITTTHSPM</sequence>
<dbReference type="EMBL" id="KY709210">
    <property type="protein sequence ID" value="ARO90963.1"/>
    <property type="molecule type" value="Genomic_DNA"/>
</dbReference>
<keyword evidence="2 4" id="KW-0150">Chloroplast</keyword>
<protein>
    <submittedName>
        <fullName evidence="4">Conserved hypothetical plastid protein</fullName>
    </submittedName>
</protein>
<dbReference type="GO" id="GO:0009507">
    <property type="term" value="C:chloroplast"/>
    <property type="evidence" value="ECO:0007669"/>
    <property type="project" value="UniProtKB-SubCell"/>
</dbReference>
<evidence type="ECO:0000256" key="2">
    <source>
        <dbReference type="ARBA" id="ARBA00022528"/>
    </source>
</evidence>
<dbReference type="AlphaFoldDB" id="A0A1X9PVZ1"/>
<dbReference type="PANTHER" id="PTHR33926:SF4">
    <property type="entry name" value="PROTEIN TIC 22, CHLOROPLASTIC"/>
    <property type="match status" value="1"/>
</dbReference>
<dbReference type="GO" id="GO:0015031">
    <property type="term" value="P:protein transport"/>
    <property type="evidence" value="ECO:0007669"/>
    <property type="project" value="InterPro"/>
</dbReference>
<keyword evidence="3 4" id="KW-0934">Plastid</keyword>
<name>A0A1X9PVZ1_9RHOD</name>
<reference evidence="4" key="1">
    <citation type="submission" date="2017-03" db="EMBL/GenBank/DDBJ databases">
        <title>The new red algal subphylum Proteorhodophytina comprises the largest and most divergent plastid genomes known.</title>
        <authorList>
            <person name="Munoz-Gomez S.A."/>
            <person name="Mejia-Franco F.G."/>
            <person name="Durnin K."/>
            <person name="Morgan C."/>
            <person name="Grisdale C.J."/>
            <person name="Archibald J.M."/>
            <person name="Slamovits C.H."/>
        </authorList>
    </citation>
    <scope>NUCLEOTIDE SEQUENCE</scope>
    <source>
        <strain evidence="4">NIES-2662</strain>
    </source>
</reference>
<dbReference type="Gene3D" id="3.40.1350.100">
    <property type="match status" value="1"/>
</dbReference>
<evidence type="ECO:0000313" key="4">
    <source>
        <dbReference type="EMBL" id="ARO90963.1"/>
    </source>
</evidence>
<dbReference type="Pfam" id="PF04278">
    <property type="entry name" value="Tic22"/>
    <property type="match status" value="1"/>
</dbReference>
<proteinExistence type="predicted"/>
<comment type="subcellular location">
    <subcellularLocation>
        <location evidence="1">Plastid</location>
        <location evidence="1">Chloroplast</location>
    </subcellularLocation>
</comment>
<dbReference type="PANTHER" id="PTHR33926">
    <property type="entry name" value="PROTEIN TIC 22, CHLOROPLASTIC"/>
    <property type="match status" value="1"/>
</dbReference>